<dbReference type="Gene3D" id="2.180.10.10">
    <property type="entry name" value="RHS repeat-associated core"/>
    <property type="match status" value="1"/>
</dbReference>
<sequence>MVQLYIYHYKDHFLNVSFAKNSAGALEILDTNNYYPFGLNHTGGNVLNSSGFGSWQSYKYNGKELQETGMYDYGARFYMADLGRWGVIDPMAEQMSSHSPYNYVFNNPISFTDPSGMLPKLLTAQSHDEGGGGGGGQVGRWTNPNWVGFGNAGNYGESYAFGSLYTSPSNSSSGGGNNYLLDHLIASWAKEGIYASVSKNGYLTYWTRGAAQNGNTLEEMVGHMLNLSSSDGAEIRQSYHNFNPYKPDNTPEWYAFGGRSNFGIASAATGLDALAGEARVTTHGPSIKVYRPNANGNVFIKNQHVKTIGIGTIASRLGIFSFGLGLAMDLRGVQIYNNDPTSPNAVHPAKAALNTVMSAYGLTGAGTIPSLLYFGVDAFYPGGWEGYGNDYQSIQSRNSAIIPGFITAPYGSQKF</sequence>
<proteinExistence type="predicted"/>
<dbReference type="InterPro" id="IPR050708">
    <property type="entry name" value="T6SS_VgrG/RHS"/>
</dbReference>
<evidence type="ECO:0000313" key="1">
    <source>
        <dbReference type="EMBL" id="SHG85479.1"/>
    </source>
</evidence>
<protein>
    <submittedName>
        <fullName evidence="1">RHS repeat-associated core domain-containing protein</fullName>
    </submittedName>
</protein>
<dbReference type="PANTHER" id="PTHR32305:SF15">
    <property type="entry name" value="PROTEIN RHSA-RELATED"/>
    <property type="match status" value="1"/>
</dbReference>
<name>A0A1M5N8G1_9FLAO</name>
<dbReference type="PANTHER" id="PTHR32305">
    <property type="match status" value="1"/>
</dbReference>
<accession>A0A1M5N8G1</accession>
<dbReference type="EMBL" id="FQVE01000008">
    <property type="protein sequence ID" value="SHG85479.1"/>
    <property type="molecule type" value="Genomic_DNA"/>
</dbReference>
<dbReference type="InterPro" id="IPR022385">
    <property type="entry name" value="Rhs_assc_core"/>
</dbReference>
<reference evidence="2" key="1">
    <citation type="submission" date="2016-11" db="EMBL/GenBank/DDBJ databases">
        <authorList>
            <person name="Varghese N."/>
            <person name="Submissions S."/>
        </authorList>
    </citation>
    <scope>NUCLEOTIDE SEQUENCE [LARGE SCALE GENOMIC DNA]</scope>
    <source>
        <strain evidence="2">YR203</strain>
    </source>
</reference>
<gene>
    <name evidence="1" type="ORF">SAMN02787073_4965</name>
</gene>
<organism evidence="1 2">
    <name type="scientific">Chryseobacterium vrystaatense</name>
    <dbReference type="NCBI Taxonomy" id="307480"/>
    <lineage>
        <taxon>Bacteria</taxon>
        <taxon>Pseudomonadati</taxon>
        <taxon>Bacteroidota</taxon>
        <taxon>Flavobacteriia</taxon>
        <taxon>Flavobacteriales</taxon>
        <taxon>Weeksellaceae</taxon>
        <taxon>Chryseobacterium group</taxon>
        <taxon>Chryseobacterium</taxon>
    </lineage>
</organism>
<dbReference type="NCBIfam" id="TIGR03696">
    <property type="entry name" value="Rhs_assc_core"/>
    <property type="match status" value="1"/>
</dbReference>
<dbReference type="Proteomes" id="UP000184108">
    <property type="component" value="Unassembled WGS sequence"/>
</dbReference>
<evidence type="ECO:0000313" key="2">
    <source>
        <dbReference type="Proteomes" id="UP000184108"/>
    </source>
</evidence>
<dbReference type="AlphaFoldDB" id="A0A1M5N8G1"/>